<feature type="region of interest" description="Disordered" evidence="5">
    <location>
        <begin position="39"/>
        <end position="193"/>
    </location>
</feature>
<dbReference type="GeneTree" id="ENSGT00940000156854"/>
<dbReference type="GO" id="GO:0032591">
    <property type="term" value="C:dendritic spine membrane"/>
    <property type="evidence" value="ECO:0000318"/>
    <property type="project" value="GO_Central"/>
</dbReference>
<evidence type="ECO:0000256" key="2">
    <source>
        <dbReference type="ARBA" id="ARBA00022692"/>
    </source>
</evidence>
<dbReference type="InterPro" id="IPR053891">
    <property type="entry name" value="Shisa_N"/>
</dbReference>
<reference evidence="9" key="3">
    <citation type="submission" date="2025-09" db="UniProtKB">
        <authorList>
            <consortium name="Ensembl"/>
        </authorList>
    </citation>
    <scope>IDENTIFICATION</scope>
    <source>
        <strain evidence="9">Glennie</strain>
    </source>
</reference>
<keyword evidence="10" id="KW-1185">Reference proteome</keyword>
<dbReference type="AlphaFoldDB" id="A0A6I8P1N9"/>
<name>A0A6I8P1N9_ORNAN</name>
<feature type="domain" description="Shisa N-terminal" evidence="8">
    <location>
        <begin position="290"/>
        <end position="342"/>
    </location>
</feature>
<dbReference type="PANTHER" id="PTHR31774">
    <property type="entry name" value="PROTEIN SHISA-9-RELATED"/>
    <property type="match status" value="1"/>
</dbReference>
<evidence type="ECO:0000256" key="6">
    <source>
        <dbReference type="SAM" id="Phobius"/>
    </source>
</evidence>
<proteinExistence type="predicted"/>
<reference evidence="9" key="2">
    <citation type="submission" date="2025-08" db="UniProtKB">
        <authorList>
            <consortium name="Ensembl"/>
        </authorList>
    </citation>
    <scope>IDENTIFICATION</scope>
    <source>
        <strain evidence="9">Glennie</strain>
    </source>
</reference>
<evidence type="ECO:0000259" key="8">
    <source>
        <dbReference type="Pfam" id="PF13908"/>
    </source>
</evidence>
<gene>
    <name evidence="9" type="primary">SHISA6</name>
</gene>
<comment type="subcellular location">
    <subcellularLocation>
        <location evidence="1">Membrane</location>
    </subcellularLocation>
</comment>
<feature type="region of interest" description="Disordered" evidence="5">
    <location>
        <begin position="702"/>
        <end position="732"/>
    </location>
</feature>
<feature type="compositionally biased region" description="Low complexity" evidence="5">
    <location>
        <begin position="87"/>
        <end position="115"/>
    </location>
</feature>
<dbReference type="Ensembl" id="ENSOANT00000052196.1">
    <property type="protein sequence ID" value="ENSOANP00000047661.1"/>
    <property type="gene ID" value="ENSOANG00000048722.1"/>
</dbReference>
<evidence type="ECO:0000256" key="3">
    <source>
        <dbReference type="ARBA" id="ARBA00022989"/>
    </source>
</evidence>
<protein>
    <submittedName>
        <fullName evidence="9">Shisa family member 6</fullName>
    </submittedName>
</protein>
<dbReference type="GO" id="GO:0014069">
    <property type="term" value="C:postsynaptic density"/>
    <property type="evidence" value="ECO:0000318"/>
    <property type="project" value="GO_Central"/>
</dbReference>
<evidence type="ECO:0000256" key="1">
    <source>
        <dbReference type="ARBA" id="ARBA00004370"/>
    </source>
</evidence>
<feature type="transmembrane region" description="Helical" evidence="6">
    <location>
        <begin position="374"/>
        <end position="397"/>
    </location>
</feature>
<evidence type="ECO:0000256" key="4">
    <source>
        <dbReference type="ARBA" id="ARBA00023136"/>
    </source>
</evidence>
<feature type="region of interest" description="Disordered" evidence="5">
    <location>
        <begin position="595"/>
        <end position="639"/>
    </location>
</feature>
<dbReference type="Proteomes" id="UP000002279">
    <property type="component" value="Chromosome 15"/>
</dbReference>
<keyword evidence="4 6" id="KW-0472">Membrane</keyword>
<keyword evidence="3 6" id="KW-1133">Transmembrane helix</keyword>
<dbReference type="InterPro" id="IPR026910">
    <property type="entry name" value="Shisa"/>
</dbReference>
<reference evidence="9 10" key="1">
    <citation type="journal article" date="2008" name="Nature">
        <title>Genome analysis of the platypus reveals unique signatures of evolution.</title>
        <authorList>
            <person name="Warren W.C."/>
            <person name="Hillier L.W."/>
            <person name="Marshall Graves J.A."/>
            <person name="Birney E."/>
            <person name="Ponting C.P."/>
            <person name="Grutzner F."/>
            <person name="Belov K."/>
            <person name="Miller W."/>
            <person name="Clarke L."/>
            <person name="Chinwalla A.T."/>
            <person name="Yang S.P."/>
            <person name="Heger A."/>
            <person name="Locke D.P."/>
            <person name="Miethke P."/>
            <person name="Waters P.D."/>
            <person name="Veyrunes F."/>
            <person name="Fulton L."/>
            <person name="Fulton B."/>
            <person name="Graves T."/>
            <person name="Wallis J."/>
            <person name="Puente X.S."/>
            <person name="Lopez-Otin C."/>
            <person name="Ordonez G.R."/>
            <person name="Eichler E.E."/>
            <person name="Chen L."/>
            <person name="Cheng Z."/>
            <person name="Deakin J.E."/>
            <person name="Alsop A."/>
            <person name="Thompson K."/>
            <person name="Kirby P."/>
            <person name="Papenfuss A.T."/>
            <person name="Wakefield M.J."/>
            <person name="Olender T."/>
            <person name="Lancet D."/>
            <person name="Huttley G.A."/>
            <person name="Smit A.F."/>
            <person name="Pask A."/>
            <person name="Temple-Smith P."/>
            <person name="Batzer M.A."/>
            <person name="Walker J.A."/>
            <person name="Konkel M.K."/>
            <person name="Harris R.S."/>
            <person name="Whittington C.M."/>
            <person name="Wong E.S."/>
            <person name="Gemmell N.J."/>
            <person name="Buschiazzo E."/>
            <person name="Vargas Jentzsch I.M."/>
            <person name="Merkel A."/>
            <person name="Schmitz J."/>
            <person name="Zemann A."/>
            <person name="Churakov G."/>
            <person name="Kriegs J.O."/>
            <person name="Brosius J."/>
            <person name="Murchison E.P."/>
            <person name="Sachidanandam R."/>
            <person name="Smith C."/>
            <person name="Hannon G.J."/>
            <person name="Tsend-Ayush E."/>
            <person name="McMillan D."/>
            <person name="Attenborough R."/>
            <person name="Rens W."/>
            <person name="Ferguson-Smith M."/>
            <person name="Lefevre C.M."/>
            <person name="Sharp J.A."/>
            <person name="Nicholas K.R."/>
            <person name="Ray D.A."/>
            <person name="Kube M."/>
            <person name="Reinhardt R."/>
            <person name="Pringle T.H."/>
            <person name="Taylor J."/>
            <person name="Jones R.C."/>
            <person name="Nixon B."/>
            <person name="Dacheux J.L."/>
            <person name="Niwa H."/>
            <person name="Sekita Y."/>
            <person name="Huang X."/>
            <person name="Stark A."/>
            <person name="Kheradpour P."/>
            <person name="Kellis M."/>
            <person name="Flicek P."/>
            <person name="Chen Y."/>
            <person name="Webber C."/>
            <person name="Hardison R."/>
            <person name="Nelson J."/>
            <person name="Hallsworth-Pepin K."/>
            <person name="Delehaunty K."/>
            <person name="Markovic C."/>
            <person name="Minx P."/>
            <person name="Feng Y."/>
            <person name="Kremitzki C."/>
            <person name="Mitreva M."/>
            <person name="Glasscock J."/>
            <person name="Wylie T."/>
            <person name="Wohldmann P."/>
            <person name="Thiru P."/>
            <person name="Nhan M.N."/>
            <person name="Pohl C.S."/>
            <person name="Smith S.M."/>
            <person name="Hou S."/>
            <person name="Nefedov M."/>
            <person name="de Jong P.J."/>
            <person name="Renfree M.B."/>
            <person name="Mardis E.R."/>
            <person name="Wilson R.K."/>
        </authorList>
    </citation>
    <scope>NUCLEOTIDE SEQUENCE [LARGE SCALE GENOMIC DNA]</scope>
    <source>
        <strain evidence="9 10">Glennie</strain>
    </source>
</reference>
<dbReference type="Pfam" id="PF13908">
    <property type="entry name" value="Shisa_N"/>
    <property type="match status" value="1"/>
</dbReference>
<feature type="signal peptide" evidence="7">
    <location>
        <begin position="1"/>
        <end position="23"/>
    </location>
</feature>
<dbReference type="GO" id="GO:0032281">
    <property type="term" value="C:AMPA glutamate receptor complex"/>
    <property type="evidence" value="ECO:0000318"/>
    <property type="project" value="GO_Central"/>
</dbReference>
<dbReference type="Bgee" id="ENSOANG00000048722">
    <property type="expression patterns" value="Expressed in cerebellum and 4 other cell types or tissues"/>
</dbReference>
<dbReference type="InParanoid" id="A0A6I8P1N9"/>
<evidence type="ECO:0000256" key="5">
    <source>
        <dbReference type="SAM" id="MobiDB-lite"/>
    </source>
</evidence>
<sequence>MVSGALPRSLLLLLLLLVAGSRGGGFGAGGGAALAARPLPSLPPRPSSSFSSSLPPGPGWPRPRVASRRLPQPVRAGCPPPAPRRPAPTASLPLSPRRTCPGAAPGAAAGPLVAPRPERRRPDGRTDGRPDGRTAAAGPRRRGWGCRGAARRAPGGRGAGAPPEPAPPSPPSRARGGGGPMGRPPLVRSSGRSPSLAMALRPLLLLLLLLALEPLHRPPPAAASAGSRARGNRTSDGPVGVRRPGPGRGGREANGTARPPGPEPAGSRRGGRPGVGPGPGPGPGPAVSFETCWGYYDVSGQYDKEFVCNNSDSGYLYCCGTCYYRFCCKKRHEKLDQRQCRNYVSPVWVQTPSTRLVSPGPEDRYDPDQDRTNFTVYITCGVIAVVIVAGVFAKVSYDKARRPPREMNIHRALADILRQQGPIPIAHCERETISALASSPKENTPVRSTAKTQFTPVRTAKPAPGLYSKDSHRGGGPDLHSFISSGFVTLGRGHTKGDLQQSYNHLILNSGTQTPTNEKPRMSILTSATEPYDLSFSRSFQNLAHLPPSYESTVKTNPSKYSSLKRLTDKEADEYYMRRRHLPDLAARGTLPLSVIHMSQKQPTPRERPRRPMRAMSQDRVLSPERGRADPFAPSPERILSDERLLSAELLRSQDPLLSPERAAFAEPGPPSGLPSGLQRALSHTDVFVSTPVLDRYRMTKMHSHPSASSDSYHTLGQSRSAAKRQAFASRRHNTVEQLHYIPGPQHYHTASKTEVTV</sequence>
<evidence type="ECO:0000313" key="10">
    <source>
        <dbReference type="Proteomes" id="UP000002279"/>
    </source>
</evidence>
<organism evidence="9 10">
    <name type="scientific">Ornithorhynchus anatinus</name>
    <name type="common">Duckbill platypus</name>
    <dbReference type="NCBI Taxonomy" id="9258"/>
    <lineage>
        <taxon>Eukaryota</taxon>
        <taxon>Metazoa</taxon>
        <taxon>Chordata</taxon>
        <taxon>Craniata</taxon>
        <taxon>Vertebrata</taxon>
        <taxon>Euteleostomi</taxon>
        <taxon>Mammalia</taxon>
        <taxon>Monotremata</taxon>
        <taxon>Ornithorhynchidae</taxon>
        <taxon>Ornithorhynchus</taxon>
    </lineage>
</organism>
<feature type="compositionally biased region" description="Basic and acidic residues" evidence="5">
    <location>
        <begin position="116"/>
        <end position="132"/>
    </location>
</feature>
<dbReference type="GO" id="GO:0045211">
    <property type="term" value="C:postsynaptic membrane"/>
    <property type="evidence" value="ECO:0000318"/>
    <property type="project" value="GO_Central"/>
</dbReference>
<dbReference type="FunCoup" id="A0A6I8P1N9">
    <property type="interactions" value="9"/>
</dbReference>
<feature type="chain" id="PRO_5026329368" evidence="7">
    <location>
        <begin position="24"/>
        <end position="758"/>
    </location>
</feature>
<evidence type="ECO:0000256" key="7">
    <source>
        <dbReference type="SAM" id="SignalP"/>
    </source>
</evidence>
<feature type="region of interest" description="Disordered" evidence="5">
    <location>
        <begin position="219"/>
        <end position="283"/>
    </location>
</feature>
<feature type="compositionally biased region" description="Polar residues" evidence="5">
    <location>
        <begin position="706"/>
        <end position="721"/>
    </location>
</feature>
<dbReference type="GO" id="GO:0035255">
    <property type="term" value="F:ionotropic glutamate receptor binding"/>
    <property type="evidence" value="ECO:0000318"/>
    <property type="project" value="GO_Central"/>
</dbReference>
<feature type="compositionally biased region" description="Pro residues" evidence="5">
    <location>
        <begin position="162"/>
        <end position="171"/>
    </location>
</feature>
<dbReference type="GO" id="GO:0048172">
    <property type="term" value="P:regulation of short-term neuronal synaptic plasticity"/>
    <property type="evidence" value="ECO:0000318"/>
    <property type="project" value="GO_Central"/>
</dbReference>
<evidence type="ECO:0000313" key="9">
    <source>
        <dbReference type="Ensembl" id="ENSOANP00000047661.1"/>
    </source>
</evidence>
<keyword evidence="2 6" id="KW-0812">Transmembrane</keyword>
<dbReference type="PANTHER" id="PTHR31774:SF0">
    <property type="entry name" value="PROTEIN SHISA-6"/>
    <property type="match status" value="1"/>
</dbReference>
<accession>A0A6I8P1N9</accession>
<keyword evidence="7" id="KW-0732">Signal</keyword>